<dbReference type="Gene3D" id="3.40.50.720">
    <property type="entry name" value="NAD(P)-binding Rossmann-like Domain"/>
    <property type="match status" value="1"/>
</dbReference>
<organism evidence="5">
    <name type="scientific">Leptosphaeria maculans (strain JN3 / isolate v23.1.3 / race Av1-4-5-6-7-8)</name>
    <name type="common">Blackleg fungus</name>
    <name type="synonym">Phoma lingam</name>
    <dbReference type="NCBI Taxonomy" id="985895"/>
    <lineage>
        <taxon>Eukaryota</taxon>
        <taxon>Fungi</taxon>
        <taxon>Dikarya</taxon>
        <taxon>Ascomycota</taxon>
        <taxon>Pezizomycotina</taxon>
        <taxon>Dothideomycetes</taxon>
        <taxon>Pleosporomycetidae</taxon>
        <taxon>Pleosporales</taxon>
        <taxon>Pleosporineae</taxon>
        <taxon>Leptosphaeriaceae</taxon>
        <taxon>Plenodomus</taxon>
        <taxon>Plenodomus lingam/Leptosphaeria maculans species complex</taxon>
    </lineage>
</organism>
<dbReference type="InterPro" id="IPR045312">
    <property type="entry name" value="PCBER-like"/>
</dbReference>
<dbReference type="OMA" id="IQYCLAT"/>
<dbReference type="GO" id="GO:0016491">
    <property type="term" value="F:oxidoreductase activity"/>
    <property type="evidence" value="ECO:0007669"/>
    <property type="project" value="UniProtKB-KW"/>
</dbReference>
<accession>E4ZW64</accession>
<dbReference type="STRING" id="985895.E4ZW64"/>
<dbReference type="VEuPathDB" id="FungiDB:LEMA_P029920.1"/>
<keyword evidence="2" id="KW-0560">Oxidoreductase</keyword>
<dbReference type="InterPro" id="IPR051609">
    <property type="entry name" value="NmrA/Isoflavone_reductase-like"/>
</dbReference>
<dbReference type="InterPro" id="IPR008030">
    <property type="entry name" value="NmrA-like"/>
</dbReference>
<keyword evidence="5" id="KW-1185">Reference proteome</keyword>
<dbReference type="CDD" id="cd05259">
    <property type="entry name" value="PCBER_SDR_a"/>
    <property type="match status" value="1"/>
</dbReference>
<evidence type="ECO:0000259" key="3">
    <source>
        <dbReference type="Pfam" id="PF05368"/>
    </source>
</evidence>
<dbReference type="SUPFAM" id="SSF51735">
    <property type="entry name" value="NAD(P)-binding Rossmann-fold domains"/>
    <property type="match status" value="1"/>
</dbReference>
<evidence type="ECO:0000256" key="1">
    <source>
        <dbReference type="ARBA" id="ARBA00022857"/>
    </source>
</evidence>
<sequence>MAPTITNVALSGPTGNVGAPILKALVDCGKFKVTVLTRKEGQEVPSGVTAKVVDTNSVESITEALRGQDAFVDASSGPDPGLPGRFVEAAAAAGVYRMIASEFSVDPRNTEARKPLVFHGKNLALQQLEKLAAEGKITWTTISNGAFLDWNLRSGFINIDIFEKKIKYLNEGNTKLAWTMLADVGTAVANALIKHEETKNRNLYISSIIKTQSDVANLAKEVLGSDGWQEEHQNMDERLKAATENMMAGKVDMGVIGDMIRWSTQVPQPAWNQQEDNKLLGVTPMSDDELRQLIKNVRAERK</sequence>
<dbReference type="InParanoid" id="E4ZW64"/>
<dbReference type="HOGENOM" id="CLU_044876_3_2_1"/>
<dbReference type="OrthoDB" id="9974981at2759"/>
<reference evidence="5" key="1">
    <citation type="journal article" date="2011" name="Nat. Commun.">
        <title>Effector diversification within compartments of the Leptosphaeria maculans genome affected by Repeat-Induced Point mutations.</title>
        <authorList>
            <person name="Rouxel T."/>
            <person name="Grandaubert J."/>
            <person name="Hane J.K."/>
            <person name="Hoede C."/>
            <person name="van de Wouw A.P."/>
            <person name="Couloux A."/>
            <person name="Dominguez V."/>
            <person name="Anthouard V."/>
            <person name="Bally P."/>
            <person name="Bourras S."/>
            <person name="Cozijnsen A.J."/>
            <person name="Ciuffetti L.M."/>
            <person name="Degrave A."/>
            <person name="Dilmaghani A."/>
            <person name="Duret L."/>
            <person name="Fudal I."/>
            <person name="Goodwin S.B."/>
            <person name="Gout L."/>
            <person name="Glaser N."/>
            <person name="Linglin J."/>
            <person name="Kema G.H.J."/>
            <person name="Lapalu N."/>
            <person name="Lawrence C.B."/>
            <person name="May K."/>
            <person name="Meyer M."/>
            <person name="Ollivier B."/>
            <person name="Poulain J."/>
            <person name="Schoch C.L."/>
            <person name="Simon A."/>
            <person name="Spatafora J.W."/>
            <person name="Stachowiak A."/>
            <person name="Turgeon B.G."/>
            <person name="Tyler B.M."/>
            <person name="Vincent D."/>
            <person name="Weissenbach J."/>
            <person name="Amselem J."/>
            <person name="Quesneville H."/>
            <person name="Oliver R.P."/>
            <person name="Wincker P."/>
            <person name="Balesdent M.-H."/>
            <person name="Howlett B.J."/>
        </authorList>
    </citation>
    <scope>NUCLEOTIDE SEQUENCE [LARGE SCALE GENOMIC DNA]</scope>
    <source>
        <strain evidence="5">JN3 / isolate v23.1.3 / race Av1-4-5-6-7-8</strain>
    </source>
</reference>
<dbReference type="AlphaFoldDB" id="E4ZW64"/>
<evidence type="ECO:0000313" key="4">
    <source>
        <dbReference type="EMBL" id="CBX95840.1"/>
    </source>
</evidence>
<proteinExistence type="predicted"/>
<dbReference type="PANTHER" id="PTHR47706">
    <property type="entry name" value="NMRA-LIKE FAMILY PROTEIN"/>
    <property type="match status" value="1"/>
</dbReference>
<keyword evidence="1" id="KW-0521">NADP</keyword>
<protein>
    <submittedName>
        <fullName evidence="4">Similar to isoflavone reductase family protein CipA</fullName>
    </submittedName>
</protein>
<gene>
    <name evidence="4" type="ORF">LEMA_P029920.1</name>
</gene>
<evidence type="ECO:0000256" key="2">
    <source>
        <dbReference type="ARBA" id="ARBA00023002"/>
    </source>
</evidence>
<dbReference type="Pfam" id="PF05368">
    <property type="entry name" value="NmrA"/>
    <property type="match status" value="1"/>
</dbReference>
<evidence type="ECO:0000313" key="5">
    <source>
        <dbReference type="Proteomes" id="UP000002668"/>
    </source>
</evidence>
<dbReference type="Gene3D" id="3.90.25.10">
    <property type="entry name" value="UDP-galactose 4-epimerase, domain 1"/>
    <property type="match status" value="1"/>
</dbReference>
<dbReference type="PANTHER" id="PTHR47706:SF1">
    <property type="entry name" value="CIPA-LIKE, PUTATIVE (AFU_ORTHOLOGUE AFUA_1G12460)-RELATED"/>
    <property type="match status" value="1"/>
</dbReference>
<dbReference type="eggNOG" id="ENOG502S12R">
    <property type="taxonomic scope" value="Eukaryota"/>
</dbReference>
<feature type="domain" description="NmrA-like" evidence="3">
    <location>
        <begin position="8"/>
        <end position="224"/>
    </location>
</feature>
<dbReference type="EMBL" id="FP929127">
    <property type="protein sequence ID" value="CBX95840.1"/>
    <property type="molecule type" value="Genomic_DNA"/>
</dbReference>
<dbReference type="InterPro" id="IPR036291">
    <property type="entry name" value="NAD(P)-bd_dom_sf"/>
</dbReference>
<dbReference type="GeneID" id="13281853"/>
<name>E4ZW64_LEPMJ</name>
<dbReference type="Proteomes" id="UP000002668">
    <property type="component" value="Genome"/>
</dbReference>